<evidence type="ECO:0000256" key="2">
    <source>
        <dbReference type="ARBA" id="ARBA00022801"/>
    </source>
</evidence>
<evidence type="ECO:0000313" key="8">
    <source>
        <dbReference type="Proteomes" id="UP000515856"/>
    </source>
</evidence>
<dbReference type="InterPro" id="IPR033132">
    <property type="entry name" value="GH_1_N_CS"/>
</dbReference>
<dbReference type="KEGG" id="ehn:H9Q80_05195"/>
<dbReference type="PANTHER" id="PTHR10353">
    <property type="entry name" value="GLYCOSYL HYDROLASE"/>
    <property type="match status" value="1"/>
</dbReference>
<protein>
    <submittedName>
        <fullName evidence="7">6-phospho-beta-glucosidase</fullName>
        <ecNumber evidence="7">3.2.1.86</ecNumber>
    </submittedName>
</protein>
<comment type="similarity">
    <text evidence="1 5">Belongs to the glycosyl hydrolase 1 family.</text>
</comment>
<dbReference type="AlphaFoldDB" id="A0A7G9GRB8"/>
<accession>A0A7G9GRB8</accession>
<dbReference type="SUPFAM" id="SSF51445">
    <property type="entry name" value="(Trans)glycosidases"/>
    <property type="match status" value="1"/>
</dbReference>
<evidence type="ECO:0000256" key="4">
    <source>
        <dbReference type="PROSITE-ProRule" id="PRU10055"/>
    </source>
</evidence>
<dbReference type="NCBIfam" id="NF007356">
    <property type="entry name" value="PRK09852.1"/>
    <property type="match status" value="1"/>
</dbReference>
<dbReference type="Proteomes" id="UP000515856">
    <property type="component" value="Chromosome"/>
</dbReference>
<sequence>MKTAFPKNFLWGGATAANQCEGAYNVDGKGLSIQDFMPDGVMKPPGKTIEERNLKLEGIDYYHHYKEDIALFAEMGFKVYRFSIAWSRIFPNGDEEKPNEAGLKFYEDVIDECRKYRIEPLITLSHYETPYHLAKTYDGWRSRKMIEFYTHYAKTVFTRYKGKVKYWLTFNEINSLWHFPYMGAGILTPKEKLSKQDLYQAAHHELVASAMTVKLAHEIDPENMVGCMVLGLVNYPRTCHPDDIIAVMEENRKGFFFTDIHMRGHYPFYTKQMFEKENIHIQMEDEDMEILKNTCDFLSFSYYMSKCMAKDDSQYEKGKGNLTTGVKNPYLKESEWGWQIDPQGLRYILNMYYERYEKPLFIVENGLGAMDELVQTDQGMCVEDDYRIAYMNDHLLEVKKAIDDGVDVMGYTAWGCIDLISASTAEMKKRYGFIYVDRNNDGSGTLKRYRKKSFYWYKEVIASQGLNLIEK</sequence>
<keyword evidence="3 6" id="KW-0326">Glycosidase</keyword>
<dbReference type="InterPro" id="IPR001360">
    <property type="entry name" value="Glyco_hydro_1"/>
</dbReference>
<evidence type="ECO:0000256" key="1">
    <source>
        <dbReference type="ARBA" id="ARBA00010838"/>
    </source>
</evidence>
<dbReference type="GO" id="GO:0005829">
    <property type="term" value="C:cytosol"/>
    <property type="evidence" value="ECO:0007669"/>
    <property type="project" value="TreeGrafter"/>
</dbReference>
<gene>
    <name evidence="7" type="primary">ascB</name>
    <name evidence="7" type="ORF">H9Q80_05195</name>
</gene>
<proteinExistence type="inferred from homology"/>
<evidence type="ECO:0000256" key="5">
    <source>
        <dbReference type="RuleBase" id="RU003690"/>
    </source>
</evidence>
<keyword evidence="8" id="KW-1185">Reference proteome</keyword>
<dbReference type="EC" id="3.2.1.86" evidence="7"/>
<dbReference type="PROSITE" id="PS00653">
    <property type="entry name" value="GLYCOSYL_HYDROL_F1_2"/>
    <property type="match status" value="1"/>
</dbReference>
<dbReference type="Pfam" id="PF00232">
    <property type="entry name" value="Glyco_hydro_1"/>
    <property type="match status" value="1"/>
</dbReference>
<dbReference type="EMBL" id="CP060636">
    <property type="protein sequence ID" value="QNM13350.1"/>
    <property type="molecule type" value="Genomic_DNA"/>
</dbReference>
<dbReference type="InterPro" id="IPR017853">
    <property type="entry name" value="GH"/>
</dbReference>
<name>A0A7G9GRB8_9FIRM</name>
<dbReference type="GO" id="GO:0008706">
    <property type="term" value="F:6-phospho-beta-glucosidase activity"/>
    <property type="evidence" value="ECO:0007669"/>
    <property type="project" value="UniProtKB-EC"/>
</dbReference>
<dbReference type="NCBIfam" id="NF007158">
    <property type="entry name" value="PRK09593.1"/>
    <property type="match status" value="1"/>
</dbReference>
<dbReference type="FunFam" id="3.20.20.80:FF:000004">
    <property type="entry name" value="Beta-glucosidase 6-phospho-beta-glucosidase"/>
    <property type="match status" value="1"/>
</dbReference>
<organism evidence="7 8">
    <name type="scientific">[Eubacterium] hominis</name>
    <dbReference type="NCBI Taxonomy" id="2764325"/>
    <lineage>
        <taxon>Bacteria</taxon>
        <taxon>Bacillati</taxon>
        <taxon>Bacillota</taxon>
        <taxon>Erysipelotrichia</taxon>
        <taxon>Erysipelotrichales</taxon>
        <taxon>Erysipelotrichaceae</taxon>
        <taxon>Amedibacillus</taxon>
    </lineage>
</organism>
<dbReference type="PANTHER" id="PTHR10353:SF122">
    <property type="entry name" value="6-PHOSPHO-BETA-GLUCOSIDASE ASCB-RELATED"/>
    <property type="match status" value="1"/>
</dbReference>
<dbReference type="PROSITE" id="PS00572">
    <property type="entry name" value="GLYCOSYL_HYDROL_F1_1"/>
    <property type="match status" value="1"/>
</dbReference>
<evidence type="ECO:0000256" key="3">
    <source>
        <dbReference type="ARBA" id="ARBA00023295"/>
    </source>
</evidence>
<feature type="active site" description="Nucleophile" evidence="4">
    <location>
        <position position="364"/>
    </location>
</feature>
<dbReference type="RefSeq" id="WP_117454520.1">
    <property type="nucleotide sequence ID" value="NZ_CP060636.1"/>
</dbReference>
<dbReference type="InterPro" id="IPR018120">
    <property type="entry name" value="Glyco_hydro_1_AS"/>
</dbReference>
<reference evidence="7 8" key="1">
    <citation type="submission" date="2020-08" db="EMBL/GenBank/DDBJ databases">
        <authorList>
            <person name="Liu C."/>
            <person name="Sun Q."/>
        </authorList>
    </citation>
    <scope>NUCLEOTIDE SEQUENCE [LARGE SCALE GENOMIC DNA]</scope>
    <source>
        <strain evidence="7 8">NSJ-61</strain>
    </source>
</reference>
<evidence type="ECO:0000313" key="7">
    <source>
        <dbReference type="EMBL" id="QNM13350.1"/>
    </source>
</evidence>
<dbReference type="GO" id="GO:0016052">
    <property type="term" value="P:carbohydrate catabolic process"/>
    <property type="evidence" value="ECO:0007669"/>
    <property type="project" value="TreeGrafter"/>
</dbReference>
<evidence type="ECO:0000256" key="6">
    <source>
        <dbReference type="RuleBase" id="RU004468"/>
    </source>
</evidence>
<keyword evidence="2 6" id="KW-0378">Hydrolase</keyword>
<dbReference type="Gene3D" id="3.20.20.80">
    <property type="entry name" value="Glycosidases"/>
    <property type="match status" value="1"/>
</dbReference>
<dbReference type="PRINTS" id="PR00131">
    <property type="entry name" value="GLHYDRLASE1"/>
</dbReference>